<feature type="compositionally biased region" description="Gly residues" evidence="2">
    <location>
        <begin position="326"/>
        <end position="335"/>
    </location>
</feature>
<feature type="compositionally biased region" description="Gly residues" evidence="2">
    <location>
        <begin position="242"/>
        <end position="251"/>
    </location>
</feature>
<feature type="compositionally biased region" description="Low complexity" evidence="2">
    <location>
        <begin position="10"/>
        <end position="241"/>
    </location>
</feature>
<dbReference type="STRING" id="1618443.UV73_C0014G0001"/>
<dbReference type="Proteomes" id="UP000034894">
    <property type="component" value="Unassembled WGS sequence"/>
</dbReference>
<name>A0A0G1DDN9_9BACT</name>
<dbReference type="Pfam" id="PF13884">
    <property type="entry name" value="Peptidase_S74"/>
    <property type="match status" value="1"/>
</dbReference>
<comment type="caution">
    <text evidence="4">The sequence shown here is derived from an EMBL/GenBank/DDBJ whole genome shotgun (WGS) entry which is preliminary data.</text>
</comment>
<keyword evidence="1" id="KW-0677">Repeat</keyword>
<feature type="region of interest" description="Disordered" evidence="2">
    <location>
        <begin position="1451"/>
        <end position="1500"/>
    </location>
</feature>
<organism evidence="4 5">
    <name type="scientific">Candidatus Gottesmanbacteria bacterium GW2011_GWA2_43_14</name>
    <dbReference type="NCBI Taxonomy" id="1618443"/>
    <lineage>
        <taxon>Bacteria</taxon>
        <taxon>Candidatus Gottesmaniibacteriota</taxon>
    </lineage>
</organism>
<feature type="compositionally biased region" description="Low complexity" evidence="2">
    <location>
        <begin position="252"/>
        <end position="325"/>
    </location>
</feature>
<feature type="compositionally biased region" description="Low complexity" evidence="2">
    <location>
        <begin position="390"/>
        <end position="400"/>
    </location>
</feature>
<sequence>EGPTGSTGATGDIGPTGSTGSTGVEGPTGSTGSTGATGNIGPTGSTGATGATGIIGPTGSTGSTGSTGVIGPTGSTGATGDIGPTGSTGSTGATGVIGPTGSTGSTGATGVIGPTGSTGSTGATGVIGPTGSTGSTGATGIIGPTGSTGNTGATGIFGPTGSTGSTGIAGPTGSTGSTGATGVAGPTGSTGSTGATGIAGPTGSTGSTGSTGVIGPTGSTGTTGDFGPTGSTGATGEFGPTGSTGGSGDAGPTGSTGSTGATGVAGPTGTTGATGHTGPTGSTGASGTQGPTGSTGSTGSTGLIGPTGSTGNTGATGNEGPTGSTGSTGGSGSIGPSGSTGSTGATGIIGPTGSTGASGIIGPTGSTGSTGSTGDRGPTGSTGGTGVAGPTGSTGSTGATGLEGPTGSTGASGEIGPTGSTGASGEFGPTGATGATGDPGDIGPTGSTGASGSVGPTGTTGPSGTAGPTGSTGSTGSTGHSGPTGSTGATGPAGPGGETLLYASSPGGADDAFLYPNTAYSYDLKVDDLILGYSGGAGATISTQDTDESLTLSPNGTGTIIMGNTLTLSSDSNEGINGGGLVDCNGATQRILWDSDTNKFSCGTNVGDVKNFTDTTSDAIADNDTENYWDGTQPNISLSDAADKVMLQATIIVDSTGSNQQDFGFALHRDTTGDGVATCSDTTVGSTVTTSSASNASFPVASIAIIDNPATLSKTTYTVCASSATSGTSGNVIRMDVILSEVTTTADLAEIYSTNDTTISPADVVSLDPSLKAGVLKTQTAYDQQAIGVVSTRPAKVIGSIENEGKTGIPVALSGRVPVKVTTENGPINPGDLLTSSAVPGFAMKMNRAGPVIGMAMAQFDPQNGIQGEKIDCPKVAADENQSFECGKVLMFVKSSWYDPGYHINDQGDLEIVQQQADGKTVFEVADKSTGNFMTNVEAFAKMTVGELQAGSIDAKSIKTDQIISNTLVLETNASGSGNLLETESGTRISSSGVISESSDATRRKAIENLGYGLKEIMALKPVSFVDIESNRADFGFNAQDVKEILPELIYGEEGNYSLSYDHMTALLTQGIQEQQTEIDAILERLSNVELSQNTISSVQDSQQSATPTQKLDLSPTTVNDFGYLISGQTADSGSTSGQNKLQQIFLTLDRDLRNGDLVKLSTSSSEIAVEKINNAYSHEILGIADRVSSESASIITYGTAEVNISDINGPVKKGDYLTSSTIPGIAQRQDQAGIAIGIALEDFDGTGILPTATPVSSSSGQLNINSSPSPTLTKDQKVERLKDAVESQVQYQNQAKLGRIRILVNPKLALPAPSCTLTDTLCLSNYFAQITPSAGLDSSMVNKPFDGFIEQAFIHDLVVSGNLVANKISLINNAGRSTILKGQKEAIVQNENITANSIIQITFEADYRPATRYFISEKSAETGFTLSLDAPPQEDVAFTYVILENLSGKNSAPTASPSLPPEIDALNFSPTPSPSPVSSPVPSLPPDYEEASADTQIVL</sequence>
<protein>
    <recommendedName>
        <fullName evidence="3">Peptidase S74 domain-containing protein</fullName>
    </recommendedName>
</protein>
<dbReference type="InterPro" id="IPR050938">
    <property type="entry name" value="Collagen_Structural_Proteins"/>
</dbReference>
<dbReference type="EMBL" id="LCFP01000014">
    <property type="protein sequence ID" value="KKS95724.1"/>
    <property type="molecule type" value="Genomic_DNA"/>
</dbReference>
<feature type="domain" description="Peptidase S74" evidence="3">
    <location>
        <begin position="999"/>
        <end position="1086"/>
    </location>
</feature>
<dbReference type="PANTHER" id="PTHR37456:SF3">
    <property type="entry name" value="COLLAGEN ALPHA-1(XXV) CHAIN"/>
    <property type="match status" value="1"/>
</dbReference>
<evidence type="ECO:0000256" key="2">
    <source>
        <dbReference type="SAM" id="MobiDB-lite"/>
    </source>
</evidence>
<dbReference type="PANTHER" id="PTHR37456">
    <property type="entry name" value="SI:CH211-266K2.1"/>
    <property type="match status" value="1"/>
</dbReference>
<accession>A0A0G1DDN9</accession>
<evidence type="ECO:0000313" key="5">
    <source>
        <dbReference type="Proteomes" id="UP000034894"/>
    </source>
</evidence>
<feature type="region of interest" description="Disordered" evidence="2">
    <location>
        <begin position="1"/>
        <end position="503"/>
    </location>
</feature>
<evidence type="ECO:0000259" key="3">
    <source>
        <dbReference type="PROSITE" id="PS51688"/>
    </source>
</evidence>
<feature type="compositionally biased region" description="Pro residues" evidence="2">
    <location>
        <begin position="1472"/>
        <end position="1486"/>
    </location>
</feature>
<dbReference type="PROSITE" id="PS51688">
    <property type="entry name" value="ICA"/>
    <property type="match status" value="1"/>
</dbReference>
<feature type="compositionally biased region" description="Low complexity" evidence="2">
    <location>
        <begin position="336"/>
        <end position="379"/>
    </location>
</feature>
<proteinExistence type="predicted"/>
<dbReference type="PATRIC" id="fig|1618443.3.peg.1514"/>
<feature type="compositionally biased region" description="Low complexity" evidence="2">
    <location>
        <begin position="429"/>
        <end position="490"/>
    </location>
</feature>
<feature type="compositionally biased region" description="Gly residues" evidence="2">
    <location>
        <begin position="380"/>
        <end position="389"/>
    </location>
</feature>
<dbReference type="Pfam" id="PF01391">
    <property type="entry name" value="Collagen"/>
    <property type="match status" value="1"/>
</dbReference>
<dbReference type="InterPro" id="IPR008160">
    <property type="entry name" value="Collagen"/>
</dbReference>
<feature type="non-terminal residue" evidence="4">
    <location>
        <position position="1"/>
    </location>
</feature>
<dbReference type="InterPro" id="IPR030392">
    <property type="entry name" value="S74_ICA"/>
</dbReference>
<gene>
    <name evidence="4" type="ORF">UV73_C0014G0001</name>
</gene>
<evidence type="ECO:0000256" key="1">
    <source>
        <dbReference type="ARBA" id="ARBA00022737"/>
    </source>
</evidence>
<evidence type="ECO:0000313" key="4">
    <source>
        <dbReference type="EMBL" id="KKS95724.1"/>
    </source>
</evidence>
<reference evidence="4 5" key="1">
    <citation type="journal article" date="2015" name="Nature">
        <title>rRNA introns, odd ribosomes, and small enigmatic genomes across a large radiation of phyla.</title>
        <authorList>
            <person name="Brown C.T."/>
            <person name="Hug L.A."/>
            <person name="Thomas B.C."/>
            <person name="Sharon I."/>
            <person name="Castelle C.J."/>
            <person name="Singh A."/>
            <person name="Wilkins M.J."/>
            <person name="Williams K.H."/>
            <person name="Banfield J.F."/>
        </authorList>
    </citation>
    <scope>NUCLEOTIDE SEQUENCE [LARGE SCALE GENOMIC DNA]</scope>
</reference>